<dbReference type="SUPFAM" id="SSF63520">
    <property type="entry name" value="PTS-regulatory domain, PRD"/>
    <property type="match status" value="1"/>
</dbReference>
<gene>
    <name evidence="7" type="primary">licR_1</name>
    <name evidence="7" type="ORF">CPLFYP93_01226</name>
</gene>
<accession>A0A6N3BQ96</accession>
<keyword evidence="4" id="KW-0804">Transcription</keyword>
<dbReference type="InterPro" id="IPR013196">
    <property type="entry name" value="HTH_11"/>
</dbReference>
<dbReference type="InterPro" id="IPR016152">
    <property type="entry name" value="PTrfase/Anion_transptr"/>
</dbReference>
<evidence type="ECO:0000256" key="4">
    <source>
        <dbReference type="ARBA" id="ARBA00023163"/>
    </source>
</evidence>
<dbReference type="PANTHER" id="PTHR30185:SF12">
    <property type="entry name" value="TRANSCRIPTIONAL REGULATOR MANR"/>
    <property type="match status" value="1"/>
</dbReference>
<proteinExistence type="predicted"/>
<dbReference type="PANTHER" id="PTHR30185">
    <property type="entry name" value="CRYPTIC BETA-GLUCOSIDE BGL OPERON ANTITERMINATOR"/>
    <property type="match status" value="1"/>
</dbReference>
<evidence type="ECO:0000313" key="7">
    <source>
        <dbReference type="EMBL" id="VYU03737.1"/>
    </source>
</evidence>
<evidence type="ECO:0000259" key="6">
    <source>
        <dbReference type="PROSITE" id="PS51372"/>
    </source>
</evidence>
<dbReference type="EMBL" id="CACRTV010000035">
    <property type="protein sequence ID" value="VYU03737.1"/>
    <property type="molecule type" value="Genomic_DNA"/>
</dbReference>
<reference evidence="7" key="1">
    <citation type="submission" date="2019-11" db="EMBL/GenBank/DDBJ databases">
        <authorList>
            <person name="Feng L."/>
        </authorList>
    </citation>
    <scope>NUCLEOTIDE SEQUENCE</scope>
    <source>
        <strain evidence="7">CParaputrificumLFYP93</strain>
    </source>
</reference>
<dbReference type="Pfam" id="PF05043">
    <property type="entry name" value="Mga"/>
    <property type="match status" value="1"/>
</dbReference>
<dbReference type="PROSITE" id="PS51372">
    <property type="entry name" value="PRD_2"/>
    <property type="match status" value="1"/>
</dbReference>
<dbReference type="InterPro" id="IPR007737">
    <property type="entry name" value="Mga_HTH"/>
</dbReference>
<dbReference type="AlphaFoldDB" id="A0A6N3BQ96"/>
<dbReference type="Pfam" id="PF00874">
    <property type="entry name" value="PRD"/>
    <property type="match status" value="1"/>
</dbReference>
<keyword evidence="2" id="KW-0805">Transcription regulation</keyword>
<feature type="domain" description="PRD" evidence="6">
    <location>
        <begin position="311"/>
        <end position="418"/>
    </location>
</feature>
<dbReference type="GO" id="GO:0006355">
    <property type="term" value="P:regulation of DNA-templated transcription"/>
    <property type="evidence" value="ECO:0007669"/>
    <property type="project" value="InterPro"/>
</dbReference>
<dbReference type="Gene3D" id="1.10.1790.10">
    <property type="entry name" value="PRD domain"/>
    <property type="match status" value="1"/>
</dbReference>
<sequence length="667" mass="77970">MYEILNLKKYIKLATIILNIENWGDYLNHKLLNVIEYLYQQSSPISCKELAQHFKVTTRTIQNYVKDINHISSSNAIISSKSGYMLNKQKTDILFEKINVNIPDDNLSRCTYVLKKLLTHTTESINIFDLSDELFISYSTFRNVLSYTNNYLKKYNIKIVSNNNLLYLQGNERDLRKLMSTIIYDEVSINSFSIENLYEYFNSVLVIKVIDFLDSFSKSNGFTINHFTKMNLILHFCILIKRIQDGNIEMDSSVNSDNSKFLLECDHALITKLHNEIFNTFNIYIDNDNLKEAYLLLQINSDLNLNLANDMLGNEILSLMKEIIKEIKVNYLLDLNTPEFITPFSLHLKRLIFRIQHGKVEKNPILKHIKKTIPMIYDISTYVSLYINNFFENEVVSEDEIGFIALHIGAEINRQKSDGEKISTILVLPKYLELESYVKKQILKNFHENLNIVNSIYSHEYIHNISDTAELVITTFPLSHFKNTNKLEIVSISPFFNSEDQLKVHEGIDSIKKKRLNQILISQFDYFFNKELFHLDNGSYKNEYDVINFLAKDLIDKNYAPNEFLTHIINREKLTSTAFNNVSVPHQFFTETMRTGTNILISKEGIHWKNNLVHIVLMVCIKNEDKKNFAFLYEALLNLFTQDDIVQIVKNSISFEDFKNKVLLFIK</sequence>
<evidence type="ECO:0000256" key="3">
    <source>
        <dbReference type="ARBA" id="ARBA00023159"/>
    </source>
</evidence>
<dbReference type="InterPro" id="IPR002178">
    <property type="entry name" value="PTS_EIIA_type-2_dom"/>
</dbReference>
<organism evidence="7">
    <name type="scientific">Clostridium paraputrificum</name>
    <dbReference type="NCBI Taxonomy" id="29363"/>
    <lineage>
        <taxon>Bacteria</taxon>
        <taxon>Bacillati</taxon>
        <taxon>Bacillota</taxon>
        <taxon>Clostridia</taxon>
        <taxon>Eubacteriales</taxon>
        <taxon>Clostridiaceae</taxon>
        <taxon>Clostridium</taxon>
    </lineage>
</organism>
<evidence type="ECO:0000259" key="5">
    <source>
        <dbReference type="PROSITE" id="PS51094"/>
    </source>
</evidence>
<protein>
    <submittedName>
        <fullName evidence="7">Putative licABCH operon regulator</fullName>
    </submittedName>
</protein>
<name>A0A6N3BQ96_9CLOT</name>
<dbReference type="InterPro" id="IPR011608">
    <property type="entry name" value="PRD"/>
</dbReference>
<feature type="domain" description="PTS EIIA type-2" evidence="5">
    <location>
        <begin position="526"/>
        <end position="667"/>
    </location>
</feature>
<dbReference type="InterPro" id="IPR036388">
    <property type="entry name" value="WH-like_DNA-bd_sf"/>
</dbReference>
<dbReference type="Gene3D" id="1.10.10.10">
    <property type="entry name" value="Winged helix-like DNA-binding domain superfamily/Winged helix DNA-binding domain"/>
    <property type="match status" value="2"/>
</dbReference>
<keyword evidence="3" id="KW-0010">Activator</keyword>
<dbReference type="PROSITE" id="PS51094">
    <property type="entry name" value="PTS_EIIA_TYPE_2"/>
    <property type="match status" value="1"/>
</dbReference>
<dbReference type="SUPFAM" id="SSF55804">
    <property type="entry name" value="Phoshotransferase/anion transport protein"/>
    <property type="match status" value="1"/>
</dbReference>
<dbReference type="InterPro" id="IPR050661">
    <property type="entry name" value="BglG_antiterminators"/>
</dbReference>
<dbReference type="Gene3D" id="3.40.930.10">
    <property type="entry name" value="Mannitol-specific EII, Chain A"/>
    <property type="match status" value="1"/>
</dbReference>
<keyword evidence="1" id="KW-0677">Repeat</keyword>
<dbReference type="InterPro" id="IPR036634">
    <property type="entry name" value="PRD_sf"/>
</dbReference>
<dbReference type="Pfam" id="PF08279">
    <property type="entry name" value="HTH_11"/>
    <property type="match status" value="1"/>
</dbReference>
<evidence type="ECO:0000256" key="2">
    <source>
        <dbReference type="ARBA" id="ARBA00023015"/>
    </source>
</evidence>
<evidence type="ECO:0000256" key="1">
    <source>
        <dbReference type="ARBA" id="ARBA00022737"/>
    </source>
</evidence>